<organism evidence="3 4">
    <name type="scientific">Commensalibacter communis</name>
    <dbReference type="NCBI Taxonomy" id="2972786"/>
    <lineage>
        <taxon>Bacteria</taxon>
        <taxon>Pseudomonadati</taxon>
        <taxon>Pseudomonadota</taxon>
        <taxon>Alphaproteobacteria</taxon>
        <taxon>Acetobacterales</taxon>
        <taxon>Acetobacteraceae</taxon>
    </lineage>
</organism>
<accession>A0A9W4X6B5</accession>
<reference evidence="3" key="1">
    <citation type="submission" date="2022-10" db="EMBL/GenBank/DDBJ databases">
        <authorList>
            <person name="Botero Cardona J."/>
        </authorList>
    </citation>
    <scope>NUCLEOTIDE SEQUENCE</scope>
    <source>
        <strain evidence="3">LMG 31819</strain>
        <strain evidence="2">R-53529</strain>
    </source>
</reference>
<sequence length="148" mass="16891">MNQKVISIIYICLTLVAIGCTLLFFSAWNSGASVENQLHGKFLKNFNIDVCEINKRKVYISGWSYIPNQDHTVTKIYAEIQNGKLLPISSNFIIRQDVSKLFSDGKLYKNSGFQASKRLINEKNLTKKIFIVTQNENNLSYVAQFVCK</sequence>
<name>A0A9W4X6B5_9PROT</name>
<evidence type="ECO:0000313" key="4">
    <source>
        <dbReference type="Proteomes" id="UP001154255"/>
    </source>
</evidence>
<gene>
    <name evidence="2" type="ORF">R53529_LOCUS408</name>
    <name evidence="3" type="ORF">R53530_LOCUS693</name>
</gene>
<keyword evidence="1" id="KW-1133">Transmembrane helix</keyword>
<keyword evidence="5" id="KW-1185">Reference proteome</keyword>
<keyword evidence="1" id="KW-0812">Transmembrane</keyword>
<evidence type="ECO:0000313" key="2">
    <source>
        <dbReference type="EMBL" id="CAI3928987.1"/>
    </source>
</evidence>
<evidence type="ECO:0000313" key="5">
    <source>
        <dbReference type="Proteomes" id="UP001154259"/>
    </source>
</evidence>
<comment type="caution">
    <text evidence="3">The sequence shown here is derived from an EMBL/GenBank/DDBJ whole genome shotgun (WGS) entry which is preliminary data.</text>
</comment>
<feature type="transmembrane region" description="Helical" evidence="1">
    <location>
        <begin position="7"/>
        <end position="28"/>
    </location>
</feature>
<dbReference type="Proteomes" id="UP001154255">
    <property type="component" value="Unassembled WGS sequence"/>
</dbReference>
<proteinExistence type="predicted"/>
<evidence type="ECO:0000313" key="3">
    <source>
        <dbReference type="EMBL" id="CAI3931881.1"/>
    </source>
</evidence>
<dbReference type="EMBL" id="CAMXCM010000001">
    <property type="protein sequence ID" value="CAI3931881.1"/>
    <property type="molecule type" value="Genomic_DNA"/>
</dbReference>
<dbReference type="AlphaFoldDB" id="A0A9W4X6B5"/>
<dbReference type="RefSeq" id="WP_271788858.1">
    <property type="nucleotide sequence ID" value="NZ_CAMXCM010000001.1"/>
</dbReference>
<dbReference type="Proteomes" id="UP001154259">
    <property type="component" value="Unassembled WGS sequence"/>
</dbReference>
<dbReference type="PROSITE" id="PS51257">
    <property type="entry name" value="PROKAR_LIPOPROTEIN"/>
    <property type="match status" value="1"/>
</dbReference>
<evidence type="ECO:0008006" key="6">
    <source>
        <dbReference type="Google" id="ProtNLM"/>
    </source>
</evidence>
<dbReference type="EMBL" id="CAMXCS010000001">
    <property type="protein sequence ID" value="CAI3928987.1"/>
    <property type="molecule type" value="Genomic_DNA"/>
</dbReference>
<keyword evidence="1" id="KW-0472">Membrane</keyword>
<evidence type="ECO:0000256" key="1">
    <source>
        <dbReference type="SAM" id="Phobius"/>
    </source>
</evidence>
<protein>
    <recommendedName>
        <fullName evidence="6">Lipoprotein</fullName>
    </recommendedName>
</protein>